<dbReference type="InterPro" id="IPR005018">
    <property type="entry name" value="DOMON_domain"/>
</dbReference>
<gene>
    <name evidence="2" type="primary">Moxd2</name>
    <name evidence="2" type="ORF">POSRUF_R14219</name>
</gene>
<feature type="non-terminal residue" evidence="2">
    <location>
        <position position="97"/>
    </location>
</feature>
<feature type="domain" description="DOMON" evidence="1">
    <location>
        <begin position="37"/>
        <end position="97"/>
    </location>
</feature>
<evidence type="ECO:0000313" key="2">
    <source>
        <dbReference type="EMBL" id="NXS25878.1"/>
    </source>
</evidence>
<organism evidence="2 3">
    <name type="scientific">Pomatostomus ruficeps</name>
    <name type="common">Chestnut-crowned babbler</name>
    <dbReference type="NCBI Taxonomy" id="9176"/>
    <lineage>
        <taxon>Eukaryota</taxon>
        <taxon>Metazoa</taxon>
        <taxon>Chordata</taxon>
        <taxon>Craniata</taxon>
        <taxon>Vertebrata</taxon>
        <taxon>Euteleostomi</taxon>
        <taxon>Archelosauria</taxon>
        <taxon>Archosauria</taxon>
        <taxon>Dinosauria</taxon>
        <taxon>Saurischia</taxon>
        <taxon>Theropoda</taxon>
        <taxon>Coelurosauria</taxon>
        <taxon>Aves</taxon>
        <taxon>Neognathae</taxon>
        <taxon>Neoaves</taxon>
        <taxon>Telluraves</taxon>
        <taxon>Australaves</taxon>
        <taxon>Passeriformes</taxon>
        <taxon>Sylvioidea</taxon>
        <taxon>Timaliidae</taxon>
        <taxon>Pomatostomus</taxon>
    </lineage>
</organism>
<sequence length="97" mass="10857">MVMFFSGIKRMPFLLFLPYFCSDQLAPSLLCFSTFLDSFSMFYLHGNHDKQELMRCELHIHAAGWVASGFSPHGELPGSDIVTGGVFPNDSICFSVI</sequence>
<reference evidence="2 3" key="1">
    <citation type="submission" date="2019-09" db="EMBL/GenBank/DDBJ databases">
        <title>Bird 10,000 Genomes (B10K) Project - Family phase.</title>
        <authorList>
            <person name="Zhang G."/>
        </authorList>
    </citation>
    <scope>NUCLEOTIDE SEQUENCE [LARGE SCALE GENOMIC DNA]</scope>
    <source>
        <strain evidence="2">B10K-DU-002-71</strain>
        <tissue evidence="2">Muscle</tissue>
    </source>
</reference>
<dbReference type="EMBL" id="VYZT01001023">
    <property type="protein sequence ID" value="NXS25878.1"/>
    <property type="molecule type" value="Genomic_DNA"/>
</dbReference>
<accession>A0A7L2SXX3</accession>
<evidence type="ECO:0000313" key="3">
    <source>
        <dbReference type="Proteomes" id="UP000583496"/>
    </source>
</evidence>
<protein>
    <submittedName>
        <fullName evidence="2">MOXD2 protein</fullName>
    </submittedName>
</protein>
<dbReference type="Proteomes" id="UP000583496">
    <property type="component" value="Unassembled WGS sequence"/>
</dbReference>
<keyword evidence="3" id="KW-1185">Reference proteome</keyword>
<comment type="caution">
    <text evidence="2">The sequence shown here is derived from an EMBL/GenBank/DDBJ whole genome shotgun (WGS) entry which is preliminary data.</text>
</comment>
<dbReference type="OrthoDB" id="10003276at2759"/>
<evidence type="ECO:0000259" key="1">
    <source>
        <dbReference type="PROSITE" id="PS50836"/>
    </source>
</evidence>
<proteinExistence type="predicted"/>
<dbReference type="AlphaFoldDB" id="A0A7L2SXX3"/>
<name>A0A7L2SXX3_POMRU</name>
<feature type="non-terminal residue" evidence="2">
    <location>
        <position position="1"/>
    </location>
</feature>
<dbReference type="PROSITE" id="PS50836">
    <property type="entry name" value="DOMON"/>
    <property type="match status" value="1"/>
</dbReference>